<protein>
    <submittedName>
        <fullName evidence="6">Uncharacterized protein</fullName>
    </submittedName>
</protein>
<name>A0A9P0PYI4_ACAOB</name>
<gene>
    <name evidence="6" type="ORF">ACAOBT_LOCUS27609</name>
</gene>
<organism evidence="6 7">
    <name type="scientific">Acanthoscelides obtectus</name>
    <name type="common">Bean weevil</name>
    <name type="synonym">Bruchus obtectus</name>
    <dbReference type="NCBI Taxonomy" id="200917"/>
    <lineage>
        <taxon>Eukaryota</taxon>
        <taxon>Metazoa</taxon>
        <taxon>Ecdysozoa</taxon>
        <taxon>Arthropoda</taxon>
        <taxon>Hexapoda</taxon>
        <taxon>Insecta</taxon>
        <taxon>Pterygota</taxon>
        <taxon>Neoptera</taxon>
        <taxon>Endopterygota</taxon>
        <taxon>Coleoptera</taxon>
        <taxon>Polyphaga</taxon>
        <taxon>Cucujiformia</taxon>
        <taxon>Chrysomeloidea</taxon>
        <taxon>Chrysomelidae</taxon>
        <taxon>Bruchinae</taxon>
        <taxon>Bruchini</taxon>
        <taxon>Acanthoscelides</taxon>
    </lineage>
</organism>
<comment type="subcellular location">
    <subcellularLocation>
        <location evidence="1">Membrane</location>
        <topology evidence="1">Multi-pass membrane protein</topology>
    </subcellularLocation>
</comment>
<evidence type="ECO:0000256" key="5">
    <source>
        <dbReference type="ARBA" id="ARBA00023136"/>
    </source>
</evidence>
<evidence type="ECO:0000256" key="3">
    <source>
        <dbReference type="ARBA" id="ARBA00022692"/>
    </source>
</evidence>
<dbReference type="EMBL" id="CAKOFQ010007555">
    <property type="protein sequence ID" value="CAH2003776.1"/>
    <property type="molecule type" value="Genomic_DNA"/>
</dbReference>
<dbReference type="AlphaFoldDB" id="A0A9P0PYI4"/>
<comment type="similarity">
    <text evidence="2">Belongs to the peroxisomal membrane protein PXMP2/4 family.</text>
</comment>
<keyword evidence="3" id="KW-0812">Transmembrane</keyword>
<proteinExistence type="inferred from homology"/>
<sequence length="111" mass="12898">MAHIANCKLQLRARKEQSACVKHLQLDVDLLFIVHARTENETSGTKRTRPRKVGICFWPPMQTLNFCYVPEKNRVPVVSACSLVWCCFLSYMHQLQIRREMELNGHATLKN</sequence>
<dbReference type="GO" id="GO:0016020">
    <property type="term" value="C:membrane"/>
    <property type="evidence" value="ECO:0007669"/>
    <property type="project" value="UniProtKB-SubCell"/>
</dbReference>
<reference evidence="6" key="1">
    <citation type="submission" date="2022-03" db="EMBL/GenBank/DDBJ databases">
        <authorList>
            <person name="Sayadi A."/>
        </authorList>
    </citation>
    <scope>NUCLEOTIDE SEQUENCE</scope>
</reference>
<dbReference type="OrthoDB" id="430207at2759"/>
<evidence type="ECO:0000313" key="7">
    <source>
        <dbReference type="Proteomes" id="UP001152888"/>
    </source>
</evidence>
<keyword evidence="7" id="KW-1185">Reference proteome</keyword>
<evidence type="ECO:0000256" key="2">
    <source>
        <dbReference type="ARBA" id="ARBA00006824"/>
    </source>
</evidence>
<dbReference type="Pfam" id="PF04117">
    <property type="entry name" value="Mpv17_PMP22"/>
    <property type="match status" value="1"/>
</dbReference>
<accession>A0A9P0PYI4</accession>
<evidence type="ECO:0000256" key="4">
    <source>
        <dbReference type="ARBA" id="ARBA00022989"/>
    </source>
</evidence>
<evidence type="ECO:0000256" key="1">
    <source>
        <dbReference type="ARBA" id="ARBA00004141"/>
    </source>
</evidence>
<comment type="caution">
    <text evidence="6">The sequence shown here is derived from an EMBL/GenBank/DDBJ whole genome shotgun (WGS) entry which is preliminary data.</text>
</comment>
<dbReference type="Proteomes" id="UP001152888">
    <property type="component" value="Unassembled WGS sequence"/>
</dbReference>
<keyword evidence="4" id="KW-1133">Transmembrane helix</keyword>
<keyword evidence="5" id="KW-0472">Membrane</keyword>
<evidence type="ECO:0000313" key="6">
    <source>
        <dbReference type="EMBL" id="CAH2003776.1"/>
    </source>
</evidence>
<dbReference type="InterPro" id="IPR007248">
    <property type="entry name" value="Mpv17_PMP22"/>
</dbReference>